<evidence type="ECO:0000313" key="4">
    <source>
        <dbReference type="Proteomes" id="UP000288805"/>
    </source>
</evidence>
<reference evidence="3 4" key="1">
    <citation type="journal article" date="2018" name="PLoS Genet.">
        <title>Population sequencing reveals clonal diversity and ancestral inbreeding in the grapevine cultivar Chardonnay.</title>
        <authorList>
            <person name="Roach M.J."/>
            <person name="Johnson D.L."/>
            <person name="Bohlmann J."/>
            <person name="van Vuuren H.J."/>
            <person name="Jones S.J."/>
            <person name="Pretorius I.S."/>
            <person name="Schmidt S.A."/>
            <person name="Borneman A.R."/>
        </authorList>
    </citation>
    <scope>NUCLEOTIDE SEQUENCE [LARGE SCALE GENOMIC DNA]</scope>
    <source>
        <strain evidence="4">cv. Chardonnay</strain>
        <tissue evidence="3">Leaf</tissue>
    </source>
</reference>
<dbReference type="InterPro" id="IPR043128">
    <property type="entry name" value="Rev_trsase/Diguanyl_cyclase"/>
</dbReference>
<gene>
    <name evidence="3" type="ORF">CK203_102201</name>
</gene>
<keyword evidence="1" id="KW-0812">Transmembrane</keyword>
<sequence>MMGWDRKAPQPISLYKDSDFSGYIHGQQVPRPLRLIPDEIPRQTAVSPIVYIPSGRVAQPPPIDRPFAAQMLERMFRERMMNILPVAHHTCSHIPFGASWPHPAHIEIATCIVFSDDDLPPEGSDQIRPLFIDVACLGRRVPSILLDNGSALNVCPLVTAIALGFSPSNFGPSTQTVRAYYGTQRTVMGTLTTHVMIGEVHTRGGIITIQSDRDVVTYSEPVLQISHSEDDLALTGFTFDEYNNTLVLSMMRGMSYMPGLGLGHRQQGPREFDFTVDHDIPYGLGYTPSKENARPMARPHRDKVRACLFGVPFDYPFRPYTFQLADYFTRGSEHAPRIDGVDHVPETVEIQDGFDGVILPDTYMDEMDMIGTGPAFWMLSHLGPDPLLIVFGISMLEFDGDGLVATDIAHDTVSIEERPNLWTYLFLLTLCPSLSLALMTFLMHPQHMYAMSMMWGDTDDPLRWAPDQTRELRIGSFLSSDERSRLIDLLRIWRRLLSSLSGGYGTYCYRIMPFGLKNARATYQRVVTTLFHDMMHRDVEVYVDDMIVKSRDRVDHLAVLQRLFERIRQFRLRLNPK</sequence>
<dbReference type="InterPro" id="IPR053134">
    <property type="entry name" value="RNA-dir_DNA_polymerase"/>
</dbReference>
<dbReference type="SUPFAM" id="SSF56672">
    <property type="entry name" value="DNA/RNA polymerases"/>
    <property type="match status" value="1"/>
</dbReference>
<dbReference type="Pfam" id="PF00078">
    <property type="entry name" value="RVT_1"/>
    <property type="match status" value="1"/>
</dbReference>
<evidence type="ECO:0000256" key="1">
    <source>
        <dbReference type="SAM" id="Phobius"/>
    </source>
</evidence>
<dbReference type="CDD" id="cd01647">
    <property type="entry name" value="RT_LTR"/>
    <property type="match status" value="1"/>
</dbReference>
<evidence type="ECO:0000313" key="3">
    <source>
        <dbReference type="EMBL" id="RVW34222.1"/>
    </source>
</evidence>
<keyword evidence="1" id="KW-0472">Membrane</keyword>
<dbReference type="EMBL" id="QGNW01001652">
    <property type="protein sequence ID" value="RVW34222.1"/>
    <property type="molecule type" value="Genomic_DNA"/>
</dbReference>
<feature type="domain" description="Reverse transcriptase" evidence="2">
    <location>
        <begin position="494"/>
        <end position="577"/>
    </location>
</feature>
<dbReference type="InterPro" id="IPR000477">
    <property type="entry name" value="RT_dom"/>
</dbReference>
<feature type="transmembrane region" description="Helical" evidence="1">
    <location>
        <begin position="421"/>
        <end position="443"/>
    </location>
</feature>
<dbReference type="Proteomes" id="UP000288805">
    <property type="component" value="Unassembled WGS sequence"/>
</dbReference>
<dbReference type="AlphaFoldDB" id="A0A438DFJ3"/>
<keyword evidence="1" id="KW-1133">Transmembrane helix</keyword>
<organism evidence="3 4">
    <name type="scientific">Vitis vinifera</name>
    <name type="common">Grape</name>
    <dbReference type="NCBI Taxonomy" id="29760"/>
    <lineage>
        <taxon>Eukaryota</taxon>
        <taxon>Viridiplantae</taxon>
        <taxon>Streptophyta</taxon>
        <taxon>Embryophyta</taxon>
        <taxon>Tracheophyta</taxon>
        <taxon>Spermatophyta</taxon>
        <taxon>Magnoliopsida</taxon>
        <taxon>eudicotyledons</taxon>
        <taxon>Gunneridae</taxon>
        <taxon>Pentapetalae</taxon>
        <taxon>rosids</taxon>
        <taxon>Vitales</taxon>
        <taxon>Vitaceae</taxon>
        <taxon>Viteae</taxon>
        <taxon>Vitis</taxon>
    </lineage>
</organism>
<accession>A0A438DFJ3</accession>
<dbReference type="PANTHER" id="PTHR24559">
    <property type="entry name" value="TRANSPOSON TY3-I GAG-POL POLYPROTEIN"/>
    <property type="match status" value="1"/>
</dbReference>
<protein>
    <recommendedName>
        <fullName evidence="2">Reverse transcriptase domain-containing protein</fullName>
    </recommendedName>
</protein>
<dbReference type="PANTHER" id="PTHR24559:SF457">
    <property type="entry name" value="RNA-DIRECTED DNA POLYMERASE HOMOLOG"/>
    <property type="match status" value="1"/>
</dbReference>
<proteinExistence type="predicted"/>
<name>A0A438DFJ3_VITVI</name>
<comment type="caution">
    <text evidence="3">The sequence shown here is derived from an EMBL/GenBank/DDBJ whole genome shotgun (WGS) entry which is preliminary data.</text>
</comment>
<evidence type="ECO:0000259" key="2">
    <source>
        <dbReference type="Pfam" id="PF00078"/>
    </source>
</evidence>
<dbReference type="InterPro" id="IPR043502">
    <property type="entry name" value="DNA/RNA_pol_sf"/>
</dbReference>
<dbReference type="Gene3D" id="3.30.70.270">
    <property type="match status" value="1"/>
</dbReference>